<keyword evidence="3" id="KW-0548">Nucleotidyltransferase</keyword>
<name>A0AAD6X5X1_9AGAR</name>
<reference evidence="6" key="1">
    <citation type="submission" date="2023-03" db="EMBL/GenBank/DDBJ databases">
        <title>Massive genome expansion in bonnet fungi (Mycena s.s.) driven by repeated elements and novel gene families across ecological guilds.</title>
        <authorList>
            <consortium name="Lawrence Berkeley National Laboratory"/>
            <person name="Harder C.B."/>
            <person name="Miyauchi S."/>
            <person name="Viragh M."/>
            <person name="Kuo A."/>
            <person name="Thoen E."/>
            <person name="Andreopoulos B."/>
            <person name="Lu D."/>
            <person name="Skrede I."/>
            <person name="Drula E."/>
            <person name="Henrissat B."/>
            <person name="Morin E."/>
            <person name="Kohler A."/>
            <person name="Barry K."/>
            <person name="LaButti K."/>
            <person name="Morin E."/>
            <person name="Salamov A."/>
            <person name="Lipzen A."/>
            <person name="Mereny Z."/>
            <person name="Hegedus B."/>
            <person name="Baldrian P."/>
            <person name="Stursova M."/>
            <person name="Weitz H."/>
            <person name="Taylor A."/>
            <person name="Grigoriev I.V."/>
            <person name="Nagy L.G."/>
            <person name="Martin F."/>
            <person name="Kauserud H."/>
        </authorList>
    </citation>
    <scope>NUCLEOTIDE SEQUENCE</scope>
    <source>
        <strain evidence="6">CBHHK200</strain>
    </source>
</reference>
<gene>
    <name evidence="6" type="ORF">C8F04DRAFT_957870</name>
</gene>
<dbReference type="GO" id="GO:0005658">
    <property type="term" value="C:alpha DNA polymerase:primase complex"/>
    <property type="evidence" value="ECO:0007669"/>
    <property type="project" value="TreeGrafter"/>
</dbReference>
<comment type="caution">
    <text evidence="6">The sequence shown here is derived from an EMBL/GenBank/DDBJ whole genome shotgun (WGS) entry which is preliminary data.</text>
</comment>
<dbReference type="InterPro" id="IPR006134">
    <property type="entry name" value="DNA-dir_DNA_pol_B_multi_dom"/>
</dbReference>
<evidence type="ECO:0000256" key="2">
    <source>
        <dbReference type="ARBA" id="ARBA00022679"/>
    </source>
</evidence>
<dbReference type="GO" id="GO:1902975">
    <property type="term" value="P:mitotic DNA replication initiation"/>
    <property type="evidence" value="ECO:0007669"/>
    <property type="project" value="TreeGrafter"/>
</dbReference>
<evidence type="ECO:0000256" key="3">
    <source>
        <dbReference type="ARBA" id="ARBA00022695"/>
    </source>
</evidence>
<dbReference type="GO" id="GO:0003682">
    <property type="term" value="F:chromatin binding"/>
    <property type="evidence" value="ECO:0007669"/>
    <property type="project" value="TreeGrafter"/>
</dbReference>
<evidence type="ECO:0000313" key="6">
    <source>
        <dbReference type="EMBL" id="KAJ7033339.1"/>
    </source>
</evidence>
<dbReference type="EMBL" id="JARJCM010000066">
    <property type="protein sequence ID" value="KAJ7033339.1"/>
    <property type="molecule type" value="Genomic_DNA"/>
</dbReference>
<evidence type="ECO:0000313" key="7">
    <source>
        <dbReference type="Proteomes" id="UP001218188"/>
    </source>
</evidence>
<dbReference type="GO" id="GO:0003688">
    <property type="term" value="F:DNA replication origin binding"/>
    <property type="evidence" value="ECO:0007669"/>
    <property type="project" value="TreeGrafter"/>
</dbReference>
<dbReference type="GO" id="GO:0006273">
    <property type="term" value="P:lagging strand elongation"/>
    <property type="evidence" value="ECO:0007669"/>
    <property type="project" value="TreeGrafter"/>
</dbReference>
<proteinExistence type="predicted"/>
<protein>
    <recommendedName>
        <fullName evidence="1">DNA-directed DNA polymerase</fullName>
        <ecNumber evidence="1">2.7.7.7</ecNumber>
    </recommendedName>
</protein>
<dbReference type="Gene3D" id="3.90.1600.10">
    <property type="entry name" value="Palm domain of DNA polymerase"/>
    <property type="match status" value="1"/>
</dbReference>
<keyword evidence="7" id="KW-1185">Reference proteome</keyword>
<keyword evidence="4" id="KW-0239">DNA-directed DNA polymerase</keyword>
<dbReference type="SUPFAM" id="SSF56672">
    <property type="entry name" value="DNA/RNA polymerases"/>
    <property type="match status" value="1"/>
</dbReference>
<feature type="non-terminal residue" evidence="6">
    <location>
        <position position="1"/>
    </location>
</feature>
<dbReference type="GO" id="GO:0006272">
    <property type="term" value="P:leading strand elongation"/>
    <property type="evidence" value="ECO:0007669"/>
    <property type="project" value="TreeGrafter"/>
</dbReference>
<dbReference type="GO" id="GO:0000166">
    <property type="term" value="F:nucleotide binding"/>
    <property type="evidence" value="ECO:0007669"/>
    <property type="project" value="InterPro"/>
</dbReference>
<keyword evidence="2" id="KW-0808">Transferase</keyword>
<dbReference type="InterPro" id="IPR023211">
    <property type="entry name" value="DNA_pol_palm_dom_sf"/>
</dbReference>
<dbReference type="EC" id="2.7.7.7" evidence="1"/>
<evidence type="ECO:0000256" key="4">
    <source>
        <dbReference type="ARBA" id="ARBA00022932"/>
    </source>
</evidence>
<dbReference type="Pfam" id="PF00136">
    <property type="entry name" value="DNA_pol_B"/>
    <property type="match status" value="1"/>
</dbReference>
<evidence type="ECO:0000259" key="5">
    <source>
        <dbReference type="Pfam" id="PF00136"/>
    </source>
</evidence>
<dbReference type="PANTHER" id="PTHR45861">
    <property type="entry name" value="DNA POLYMERASE ALPHA CATALYTIC SUBUNIT"/>
    <property type="match status" value="1"/>
</dbReference>
<dbReference type="InterPro" id="IPR043502">
    <property type="entry name" value="DNA/RNA_pol_sf"/>
</dbReference>
<dbReference type="PANTHER" id="PTHR45861:SF1">
    <property type="entry name" value="DNA POLYMERASE ALPHA CATALYTIC SUBUNIT"/>
    <property type="match status" value="1"/>
</dbReference>
<feature type="domain" description="DNA-directed DNA polymerase family B multifunctional" evidence="5">
    <location>
        <begin position="1"/>
        <end position="37"/>
    </location>
</feature>
<dbReference type="GO" id="GO:0003887">
    <property type="term" value="F:DNA-directed DNA polymerase activity"/>
    <property type="evidence" value="ECO:0007669"/>
    <property type="project" value="UniProtKB-KW"/>
</dbReference>
<evidence type="ECO:0000256" key="1">
    <source>
        <dbReference type="ARBA" id="ARBA00012417"/>
    </source>
</evidence>
<sequence length="57" mass="6760">GCLGFEYSRFYARPRATFTTFKGREILTRARELAEGMELDRAYFLFQRFMLQTILLG</sequence>
<dbReference type="Proteomes" id="UP001218188">
    <property type="component" value="Unassembled WGS sequence"/>
</dbReference>
<dbReference type="AlphaFoldDB" id="A0AAD6X5X1"/>
<organism evidence="6 7">
    <name type="scientific">Mycena alexandri</name>
    <dbReference type="NCBI Taxonomy" id="1745969"/>
    <lineage>
        <taxon>Eukaryota</taxon>
        <taxon>Fungi</taxon>
        <taxon>Dikarya</taxon>
        <taxon>Basidiomycota</taxon>
        <taxon>Agaricomycotina</taxon>
        <taxon>Agaricomycetes</taxon>
        <taxon>Agaricomycetidae</taxon>
        <taxon>Agaricales</taxon>
        <taxon>Marasmiineae</taxon>
        <taxon>Mycenaceae</taxon>
        <taxon>Mycena</taxon>
    </lineage>
</organism>
<accession>A0AAD6X5X1</accession>
<dbReference type="GO" id="GO:0003697">
    <property type="term" value="F:single-stranded DNA binding"/>
    <property type="evidence" value="ECO:0007669"/>
    <property type="project" value="TreeGrafter"/>
</dbReference>